<keyword evidence="3" id="KW-1185">Reference proteome</keyword>
<dbReference type="GeneID" id="19952414"/>
<feature type="region of interest" description="Disordered" evidence="1">
    <location>
        <begin position="1483"/>
        <end position="1504"/>
    </location>
</feature>
<evidence type="ECO:0000256" key="1">
    <source>
        <dbReference type="SAM" id="MobiDB-lite"/>
    </source>
</evidence>
<feature type="region of interest" description="Disordered" evidence="1">
    <location>
        <begin position="55"/>
        <end position="108"/>
    </location>
</feature>
<dbReference type="GO" id="GO:0005737">
    <property type="term" value="C:cytoplasm"/>
    <property type="evidence" value="ECO:0007669"/>
    <property type="project" value="TreeGrafter"/>
</dbReference>
<reference evidence="2 3" key="1">
    <citation type="submission" date="2012-04" db="EMBL/GenBank/DDBJ databases">
        <title>The Genome Sequence of Saprolegnia declina VS20.</title>
        <authorList>
            <consortium name="The Broad Institute Genome Sequencing Platform"/>
            <person name="Russ C."/>
            <person name="Nusbaum C."/>
            <person name="Tyler B."/>
            <person name="van West P."/>
            <person name="Dieguez-Uribeondo J."/>
            <person name="de Bruijn I."/>
            <person name="Tripathy S."/>
            <person name="Jiang R."/>
            <person name="Young S.K."/>
            <person name="Zeng Q."/>
            <person name="Gargeya S."/>
            <person name="Fitzgerald M."/>
            <person name="Haas B."/>
            <person name="Abouelleil A."/>
            <person name="Alvarado L."/>
            <person name="Arachchi H.M."/>
            <person name="Berlin A."/>
            <person name="Chapman S.B."/>
            <person name="Goldberg J."/>
            <person name="Griggs A."/>
            <person name="Gujja S."/>
            <person name="Hansen M."/>
            <person name="Howarth C."/>
            <person name="Imamovic A."/>
            <person name="Larimer J."/>
            <person name="McCowen C."/>
            <person name="Montmayeur A."/>
            <person name="Murphy C."/>
            <person name="Neiman D."/>
            <person name="Pearson M."/>
            <person name="Priest M."/>
            <person name="Roberts A."/>
            <person name="Saif S."/>
            <person name="Shea T."/>
            <person name="Sisk P."/>
            <person name="Sykes S."/>
            <person name="Wortman J."/>
            <person name="Nusbaum C."/>
            <person name="Birren B."/>
        </authorList>
    </citation>
    <scope>NUCLEOTIDE SEQUENCE [LARGE SCALE GENOMIC DNA]</scope>
    <source>
        <strain evidence="2 3">VS20</strain>
    </source>
</reference>
<dbReference type="RefSeq" id="XP_008615958.1">
    <property type="nucleotide sequence ID" value="XM_008617736.1"/>
</dbReference>
<dbReference type="OMA" id="QATWRMW"/>
<dbReference type="Gene3D" id="3.80.10.10">
    <property type="entry name" value="Ribonuclease Inhibitor"/>
    <property type="match status" value="4"/>
</dbReference>
<dbReference type="InterPro" id="IPR006553">
    <property type="entry name" value="Leu-rich_rpt_Cys-con_subtyp"/>
</dbReference>
<dbReference type="SMART" id="SM00015">
    <property type="entry name" value="IQ"/>
    <property type="match status" value="7"/>
</dbReference>
<dbReference type="PANTHER" id="PTHR13382">
    <property type="entry name" value="MITOCHONDRIAL ATP SYNTHASE COUPLING FACTOR B"/>
    <property type="match status" value="1"/>
</dbReference>
<dbReference type="PROSITE" id="PS50096">
    <property type="entry name" value="IQ"/>
    <property type="match status" value="3"/>
</dbReference>
<dbReference type="eggNOG" id="KOG4341">
    <property type="taxonomic scope" value="Eukaryota"/>
</dbReference>
<dbReference type="InParanoid" id="T0RL26"/>
<dbReference type="OrthoDB" id="550575at2759"/>
<evidence type="ECO:0000313" key="2">
    <source>
        <dbReference type="EMBL" id="EQC30632.1"/>
    </source>
</evidence>
<feature type="compositionally biased region" description="Basic residues" evidence="1">
    <location>
        <begin position="75"/>
        <end position="84"/>
    </location>
</feature>
<dbReference type="InterPro" id="IPR050648">
    <property type="entry name" value="F-box_LRR-repeat"/>
</dbReference>
<feature type="compositionally biased region" description="Polar residues" evidence="1">
    <location>
        <begin position="1"/>
        <end position="13"/>
    </location>
</feature>
<dbReference type="SUPFAM" id="SSF52047">
    <property type="entry name" value="RNI-like"/>
    <property type="match status" value="1"/>
</dbReference>
<gene>
    <name evidence="2" type="ORF">SDRG_11687</name>
</gene>
<dbReference type="InterPro" id="IPR000048">
    <property type="entry name" value="IQ_motif_EF-hand-BS"/>
</dbReference>
<dbReference type="SMART" id="SM00367">
    <property type="entry name" value="LRR_CC"/>
    <property type="match status" value="9"/>
</dbReference>
<organism evidence="2 3">
    <name type="scientific">Saprolegnia diclina (strain VS20)</name>
    <dbReference type="NCBI Taxonomy" id="1156394"/>
    <lineage>
        <taxon>Eukaryota</taxon>
        <taxon>Sar</taxon>
        <taxon>Stramenopiles</taxon>
        <taxon>Oomycota</taxon>
        <taxon>Saprolegniomycetes</taxon>
        <taxon>Saprolegniales</taxon>
        <taxon>Saprolegniaceae</taxon>
        <taxon>Saprolegnia</taxon>
    </lineage>
</organism>
<dbReference type="InterPro" id="IPR032675">
    <property type="entry name" value="LRR_dom_sf"/>
</dbReference>
<dbReference type="Gene3D" id="1.20.5.190">
    <property type="match status" value="1"/>
</dbReference>
<name>T0RL26_SAPDV</name>
<proteinExistence type="predicted"/>
<evidence type="ECO:0000313" key="3">
    <source>
        <dbReference type="Proteomes" id="UP000030762"/>
    </source>
</evidence>
<accession>T0RL26</accession>
<sequence>MMNSEPSPYTTAQRLRPTGRKRRLTKLPDAPVLQSSKGYLIPLVHTAMPVLSAVEGPETSPTKQPLLAPSPTRAKQLRKPKLKPTRLPAISSPINNHSGDPATPPASARGLDASALTIPIALFYTTEFLVELASTVHLSGWDVHDADLAYLACPPPEKRNLRLQHLYLSECRNLTDAGLRVLGQLPSLRVLHLSRCPQLSGVALLSFASTVVELDVSHSPWVVDVVFSCIVQSFSRLQSLLVAHCEQLTDQSMFYLNERPYSHSPLTRLDLSGCVRLTDTAVLAVLNYAPKLEELKLNALPHMEGITLYGCLPQQRLVPSSVARLELAHLKKLHFASLLNVAKGCGKKLLHLDVTAALHAMTDDVLIALGRSCPHLETLILHGCARVTDVGLTHLVQFAPVEHEMDADFTSDRGTTRCIRLRHLDLTGCYHVSAKGLVVLGANCPDLRSLVVSGLPRALDSDAAIALARHCRHLREFTGVGMLITTDEQRLFGAPQLTARTLRALFLESTLTHINLNKANVESCALAPILRGIRFPRLTQLHLGSHVTDDVCASLLKNASLLTHLNVSRSRHLSSDALCALLMATPRLRVLDAQHCNHVGNHIFGVLLEACAELAVLNVAGNPYVTDAGVMLFEPDDAARLLTSLNVHGCNVHLAALQAVEMTHPRTRLDPHHLALIPRPFETGAYLARARLVQQAAVAIVHWTRTCLVRTRQRLLRRRLASARLRYRSRMAGRIQRGFRAQQARLADAKQRVADAEALAAKIDGSARLLQRALRYFVFWCAIRRHVRLRREAAAYARYVAQVAKEQHAVQLLQRVYRGHLGRLAATRHRAANAERARRQDVGARLFQRVWRGACGRTAASQLRATTIEAMATYMLTMDRHLLASLHMTRVVRGFLGRRWATRWRVHVAEVAARRLTAASTIQKAFRAHFAGIAFARTLNGSTTTIQRHWRGVLGRQRAMRCILQTAYDRPVVLCLLTPNSVYQHALAERWQRKRMAALSVALALQKLMRGWHGRLRAHQEWSLFLERAYRDDVAARCLQRFFHHIVRRNQQARVRAMIAHRGACALKIQATWRMWKGKLRFLTYFLGRARRRKHDATRALYWEGLIATDVHANAWSRFVLVQRGAVATLVRFYRSSLLARGWLAPSVLIHRYQKASHIQAVVRGYLTRARVRLYAASVLAATKTLQRAWRRKQHFMRWRAITEASRDRKRKRDEEDRAAGIARARTNQFTAETIDRDSKAAIVLQRTYRTLRQRAFYKKRMDARVHVWRAQAAAKIEASLAKQMAAVEFQADVWLAAKKRDPKFVEPALELNEDGEDYASVIARTDAMIQLDLEEQCDLLRETLATLTEDCYREFSTYELLAAEELEIQAHMRYFMDVKALNSRFRIETQALLEAQVPFATQGRQLILEAARLAGENQRLQHEVIRLNKLRSTFETTATNRLEYDPLLYELDIDHMLAALEPQWQPNSTVVYSTVMKQLERDASPNTQTIHLEDAADSPTQRL</sequence>
<feature type="region of interest" description="Disordered" evidence="1">
    <location>
        <begin position="1"/>
        <end position="29"/>
    </location>
</feature>
<dbReference type="Proteomes" id="UP000030762">
    <property type="component" value="Unassembled WGS sequence"/>
</dbReference>
<dbReference type="VEuPathDB" id="FungiDB:SDRG_11687"/>
<dbReference type="EMBL" id="JH767174">
    <property type="protein sequence ID" value="EQC30632.1"/>
    <property type="molecule type" value="Genomic_DNA"/>
</dbReference>
<protein>
    <submittedName>
        <fullName evidence="2">Uncharacterized protein</fullName>
    </submittedName>
</protein>